<dbReference type="EMBL" id="JAPNTZ010000001">
    <property type="protein sequence ID" value="MCY1137095.1"/>
    <property type="molecule type" value="Genomic_DNA"/>
</dbReference>
<reference evidence="2" key="1">
    <citation type="submission" date="2022-11" db="EMBL/GenBank/DDBJ databases">
        <authorList>
            <person name="Somphong A."/>
            <person name="Phongsopitanun W."/>
        </authorList>
    </citation>
    <scope>NUCLEOTIDE SEQUENCE</scope>
    <source>
        <strain evidence="2">Pm04-4</strain>
    </source>
</reference>
<dbReference type="InterPro" id="IPR007055">
    <property type="entry name" value="BON_dom"/>
</dbReference>
<comment type="caution">
    <text evidence="2">The sequence shown here is derived from an EMBL/GenBank/DDBJ whole genome shotgun (WGS) entry which is preliminary data.</text>
</comment>
<dbReference type="PROSITE" id="PS50914">
    <property type="entry name" value="BON"/>
    <property type="match status" value="1"/>
</dbReference>
<protein>
    <submittedName>
        <fullName evidence="2">BON domain-containing protein</fullName>
    </submittedName>
</protein>
<evidence type="ECO:0000313" key="2">
    <source>
        <dbReference type="EMBL" id="MCY1137095.1"/>
    </source>
</evidence>
<proteinExistence type="predicted"/>
<evidence type="ECO:0000259" key="1">
    <source>
        <dbReference type="PROSITE" id="PS50914"/>
    </source>
</evidence>
<organism evidence="2 3">
    <name type="scientific">Paractinoplanes pyxinae</name>
    <dbReference type="NCBI Taxonomy" id="2997416"/>
    <lineage>
        <taxon>Bacteria</taxon>
        <taxon>Bacillati</taxon>
        <taxon>Actinomycetota</taxon>
        <taxon>Actinomycetes</taxon>
        <taxon>Micromonosporales</taxon>
        <taxon>Micromonosporaceae</taxon>
        <taxon>Paractinoplanes</taxon>
    </lineage>
</organism>
<name>A0ABT4ATU1_9ACTN</name>
<dbReference type="Proteomes" id="UP001151002">
    <property type="component" value="Unassembled WGS sequence"/>
</dbReference>
<gene>
    <name evidence="2" type="ORF">OWR29_03730</name>
</gene>
<sequence>MYFWDSSQWETHWSSNARPDDDDSRERKAIADHWAAADRAVAVELALALLRDPGVQGGDIDVRVQSGVAILEGRVSGAAVKEAALARARGTDGVRDVCDLLTVARRRWWHR</sequence>
<evidence type="ECO:0000313" key="3">
    <source>
        <dbReference type="Proteomes" id="UP001151002"/>
    </source>
</evidence>
<feature type="domain" description="BON" evidence="1">
    <location>
        <begin position="37"/>
        <end position="105"/>
    </location>
</feature>
<dbReference type="Gene3D" id="3.30.1340.30">
    <property type="match status" value="1"/>
</dbReference>
<dbReference type="RefSeq" id="WP_267560907.1">
    <property type="nucleotide sequence ID" value="NZ_JAPNTZ010000001.1"/>
</dbReference>
<dbReference type="Pfam" id="PF04972">
    <property type="entry name" value="BON"/>
    <property type="match status" value="1"/>
</dbReference>
<accession>A0ABT4ATU1</accession>
<keyword evidence="3" id="KW-1185">Reference proteome</keyword>